<feature type="region of interest" description="Disordered" evidence="1">
    <location>
        <begin position="1"/>
        <end position="39"/>
    </location>
</feature>
<keyword evidence="3" id="KW-1185">Reference proteome</keyword>
<dbReference type="Proteomes" id="UP001054945">
    <property type="component" value="Unassembled WGS sequence"/>
</dbReference>
<gene>
    <name evidence="2" type="ORF">CEXT_283621</name>
</gene>
<accession>A0AAV4TXS3</accession>
<feature type="non-terminal residue" evidence="2">
    <location>
        <position position="1"/>
    </location>
</feature>
<organism evidence="2 3">
    <name type="scientific">Caerostris extrusa</name>
    <name type="common">Bark spider</name>
    <name type="synonym">Caerostris bankana</name>
    <dbReference type="NCBI Taxonomy" id="172846"/>
    <lineage>
        <taxon>Eukaryota</taxon>
        <taxon>Metazoa</taxon>
        <taxon>Ecdysozoa</taxon>
        <taxon>Arthropoda</taxon>
        <taxon>Chelicerata</taxon>
        <taxon>Arachnida</taxon>
        <taxon>Araneae</taxon>
        <taxon>Araneomorphae</taxon>
        <taxon>Entelegynae</taxon>
        <taxon>Araneoidea</taxon>
        <taxon>Araneidae</taxon>
        <taxon>Caerostris</taxon>
    </lineage>
</organism>
<evidence type="ECO:0000256" key="1">
    <source>
        <dbReference type="SAM" id="MobiDB-lite"/>
    </source>
</evidence>
<feature type="compositionally biased region" description="Polar residues" evidence="1">
    <location>
        <begin position="1"/>
        <end position="27"/>
    </location>
</feature>
<proteinExistence type="predicted"/>
<protein>
    <submittedName>
        <fullName evidence="2">Uncharacterized protein</fullName>
    </submittedName>
</protein>
<name>A0AAV4TXS3_CAEEX</name>
<evidence type="ECO:0000313" key="3">
    <source>
        <dbReference type="Proteomes" id="UP001054945"/>
    </source>
</evidence>
<dbReference type="EMBL" id="BPLR01011914">
    <property type="protein sequence ID" value="GIY49921.1"/>
    <property type="molecule type" value="Genomic_DNA"/>
</dbReference>
<feature type="compositionally biased region" description="Basic and acidic residues" evidence="1">
    <location>
        <begin position="28"/>
        <end position="39"/>
    </location>
</feature>
<reference evidence="2 3" key="1">
    <citation type="submission" date="2021-06" db="EMBL/GenBank/DDBJ databases">
        <title>Caerostris extrusa draft genome.</title>
        <authorList>
            <person name="Kono N."/>
            <person name="Arakawa K."/>
        </authorList>
    </citation>
    <scope>NUCLEOTIDE SEQUENCE [LARGE SCALE GENOMIC DNA]</scope>
</reference>
<sequence length="39" mass="4450">QITQTGFTENVSKTMRSRDISSQNEEGTATKRESSHEYD</sequence>
<comment type="caution">
    <text evidence="2">The sequence shown here is derived from an EMBL/GenBank/DDBJ whole genome shotgun (WGS) entry which is preliminary data.</text>
</comment>
<evidence type="ECO:0000313" key="2">
    <source>
        <dbReference type="EMBL" id="GIY49921.1"/>
    </source>
</evidence>
<dbReference type="AlphaFoldDB" id="A0AAV4TXS3"/>